<dbReference type="EMBL" id="FOIB01000004">
    <property type="protein sequence ID" value="SET95769.1"/>
    <property type="molecule type" value="Genomic_DNA"/>
</dbReference>
<comment type="caution">
    <text evidence="7">The sequence shown here is derived from an EMBL/GenBank/DDBJ whole genome shotgun (WGS) entry which is preliminary data.</text>
</comment>
<evidence type="ECO:0000313" key="10">
    <source>
        <dbReference type="Proteomes" id="UP000321514"/>
    </source>
</evidence>
<dbReference type="PANTHER" id="PTHR15462">
    <property type="entry name" value="SERINE PROTEASE"/>
    <property type="match status" value="1"/>
</dbReference>
<gene>
    <name evidence="7" type="ORF">MFU01_23540</name>
    <name evidence="8" type="ORF">SAMN05443572_10462</name>
</gene>
<dbReference type="SUPFAM" id="SSF50494">
    <property type="entry name" value="Trypsin-like serine proteases"/>
    <property type="match status" value="1"/>
</dbReference>
<dbReference type="Proteomes" id="UP000183760">
    <property type="component" value="Unassembled WGS sequence"/>
</dbReference>
<accession>A0A511T0D4</accession>
<keyword evidence="3" id="KW-0378">Hydrolase</keyword>
<evidence type="ECO:0000256" key="6">
    <source>
        <dbReference type="SAM" id="SignalP"/>
    </source>
</evidence>
<name>A0A511T0D4_MYXFU</name>
<dbReference type="InterPro" id="IPR018114">
    <property type="entry name" value="TRYPSIN_HIS"/>
</dbReference>
<proteinExistence type="predicted"/>
<evidence type="ECO:0000313" key="9">
    <source>
        <dbReference type="Proteomes" id="UP000183760"/>
    </source>
</evidence>
<organism evidence="7 10">
    <name type="scientific">Myxococcus fulvus</name>
    <dbReference type="NCBI Taxonomy" id="33"/>
    <lineage>
        <taxon>Bacteria</taxon>
        <taxon>Pseudomonadati</taxon>
        <taxon>Myxococcota</taxon>
        <taxon>Myxococcia</taxon>
        <taxon>Myxococcales</taxon>
        <taxon>Cystobacterineae</taxon>
        <taxon>Myxococcaceae</taxon>
        <taxon>Myxococcus</taxon>
    </lineage>
</organism>
<reference evidence="8 9" key="1">
    <citation type="submission" date="2016-10" db="EMBL/GenBank/DDBJ databases">
        <authorList>
            <person name="Varghese N."/>
            <person name="Submissions S."/>
        </authorList>
    </citation>
    <scope>NUCLEOTIDE SEQUENCE [LARGE SCALE GENOMIC DNA]</scope>
    <source>
        <strain evidence="8 9">DSM 16525</strain>
    </source>
</reference>
<dbReference type="Proteomes" id="UP000321514">
    <property type="component" value="Unassembled WGS sequence"/>
</dbReference>
<dbReference type="PANTHER" id="PTHR15462:SF8">
    <property type="entry name" value="SERINE PROTEASE"/>
    <property type="match status" value="1"/>
</dbReference>
<keyword evidence="4" id="KW-0720">Serine protease</keyword>
<dbReference type="RefSeq" id="WP_074953125.1">
    <property type="nucleotide sequence ID" value="NZ_BJXR01000023.1"/>
</dbReference>
<evidence type="ECO:0000256" key="1">
    <source>
        <dbReference type="ARBA" id="ARBA00022670"/>
    </source>
</evidence>
<keyword evidence="9" id="KW-1185">Reference proteome</keyword>
<evidence type="ECO:0000313" key="7">
    <source>
        <dbReference type="EMBL" id="GEN07317.1"/>
    </source>
</evidence>
<evidence type="ECO:0000256" key="3">
    <source>
        <dbReference type="ARBA" id="ARBA00022801"/>
    </source>
</evidence>
<dbReference type="PROSITE" id="PS00134">
    <property type="entry name" value="TRYPSIN_HIS"/>
    <property type="match status" value="1"/>
</dbReference>
<dbReference type="PROSITE" id="PS00673">
    <property type="entry name" value="V8_SER"/>
    <property type="match status" value="1"/>
</dbReference>
<protein>
    <submittedName>
        <fullName evidence="8">Pre-peptidase C-terminal domain-containing protein</fullName>
    </submittedName>
</protein>
<evidence type="ECO:0000256" key="2">
    <source>
        <dbReference type="ARBA" id="ARBA00022729"/>
    </source>
</evidence>
<dbReference type="EMBL" id="BJXR01000023">
    <property type="protein sequence ID" value="GEN07317.1"/>
    <property type="molecule type" value="Genomic_DNA"/>
</dbReference>
<dbReference type="PROSITE" id="PS51257">
    <property type="entry name" value="PROKAR_LIPOPROTEIN"/>
    <property type="match status" value="1"/>
</dbReference>
<dbReference type="Pfam" id="PF13365">
    <property type="entry name" value="Trypsin_2"/>
    <property type="match status" value="1"/>
</dbReference>
<feature type="chain" id="PRO_5022682986" evidence="6">
    <location>
        <begin position="25"/>
        <end position="552"/>
    </location>
</feature>
<dbReference type="InterPro" id="IPR009003">
    <property type="entry name" value="Peptidase_S1_PA"/>
</dbReference>
<dbReference type="OrthoDB" id="5483530at2"/>
<evidence type="ECO:0000256" key="4">
    <source>
        <dbReference type="ARBA" id="ARBA00022825"/>
    </source>
</evidence>
<keyword evidence="1" id="KW-0645">Protease</keyword>
<evidence type="ECO:0000256" key="5">
    <source>
        <dbReference type="SAM" id="MobiDB-lite"/>
    </source>
</evidence>
<feature type="compositionally biased region" description="Low complexity" evidence="5">
    <location>
        <begin position="31"/>
        <end position="48"/>
    </location>
</feature>
<dbReference type="InterPro" id="IPR043504">
    <property type="entry name" value="Peptidase_S1_PA_chymotrypsin"/>
</dbReference>
<reference evidence="7 10" key="2">
    <citation type="submission" date="2019-07" db="EMBL/GenBank/DDBJ databases">
        <title>Whole genome shotgun sequence of Myxococcus fulvus NBRC 100333.</title>
        <authorList>
            <person name="Hosoyama A."/>
            <person name="Uohara A."/>
            <person name="Ohji S."/>
            <person name="Ichikawa N."/>
        </authorList>
    </citation>
    <scope>NUCLEOTIDE SEQUENCE [LARGE SCALE GENOMIC DNA]</scope>
    <source>
        <strain evidence="7 10">NBRC 100333</strain>
    </source>
</reference>
<sequence>MHHIRNGAARQFLGALLCSVAVTACQPGPASPTGEPEVPEETGSGESPVVYGTDDRFDVYAHENATLRQRAMQSTVALMSPDMLDTTNPDDVGFYAYTLGEYENLCTNQRFRNDPAAAWCSGTLIDDDLVLTAGHCVETAADCADTRFVFNFYNTGPDTLQKVTTADIFSCKALVTQRLDDDGSPMLDYAIVRLDRSAAPRFTPAPVRSGNTALAVGTNVAVIGSGSGIPFKIDSGGKVRTSRASTLDYFVATTDTFEGNSGSGVYETDGHTVAGILVRGANDYVSSGSCRVVNNCPETGCGGEGITYVQPAITALCKVTTSQRLCGTTQPPTGGSTFTFSAQNTYSATANTTNKSVALTAGQKITVGTCGVPDAAVVGDSYLRLFGPSGLQVAENDDACNGRGSQLSFTATAAGTYEVRAGCYDTTTCSGTVAWKLEGGGSTPAPTSGAFDFSATATNGARTGTINHDVTLTAGQSLSFGTCTVAGAAGTGDTLLRLYNSAGQQVTSNDDACGSLSHATYTVPAGAGGTYQIRAGCYGASTCSGTVAWTLR</sequence>
<dbReference type="GO" id="GO:0004252">
    <property type="term" value="F:serine-type endopeptidase activity"/>
    <property type="evidence" value="ECO:0007669"/>
    <property type="project" value="InterPro"/>
</dbReference>
<feature type="signal peptide" evidence="6">
    <location>
        <begin position="1"/>
        <end position="24"/>
    </location>
</feature>
<dbReference type="STRING" id="1334629.MFUL124B02_36785"/>
<evidence type="ECO:0000313" key="8">
    <source>
        <dbReference type="EMBL" id="SET95769.1"/>
    </source>
</evidence>
<dbReference type="Gene3D" id="2.60.120.380">
    <property type="match status" value="2"/>
</dbReference>
<dbReference type="InterPro" id="IPR000126">
    <property type="entry name" value="V8_ser_AS"/>
</dbReference>
<feature type="region of interest" description="Disordered" evidence="5">
    <location>
        <begin position="27"/>
        <end position="49"/>
    </location>
</feature>
<dbReference type="InterPro" id="IPR050966">
    <property type="entry name" value="Glutamyl_endopeptidase"/>
</dbReference>
<dbReference type="AlphaFoldDB" id="A0A511T0D4"/>
<dbReference type="Gene3D" id="2.40.10.10">
    <property type="entry name" value="Trypsin-like serine proteases"/>
    <property type="match status" value="2"/>
</dbReference>
<dbReference type="GO" id="GO:0006508">
    <property type="term" value="P:proteolysis"/>
    <property type="evidence" value="ECO:0007669"/>
    <property type="project" value="UniProtKB-KW"/>
</dbReference>
<keyword evidence="2 6" id="KW-0732">Signal</keyword>